<dbReference type="Pfam" id="PF09177">
    <property type="entry name" value="STX6_10_61_N"/>
    <property type="match status" value="1"/>
</dbReference>
<evidence type="ECO:0000313" key="12">
    <source>
        <dbReference type="Proteomes" id="UP000232323"/>
    </source>
</evidence>
<dbReference type="STRING" id="1157962.A0A250XKG0"/>
<keyword evidence="6" id="KW-0333">Golgi apparatus</keyword>
<evidence type="ECO:0000256" key="1">
    <source>
        <dbReference type="ARBA" id="ARBA00009063"/>
    </source>
</evidence>
<evidence type="ECO:0000256" key="3">
    <source>
        <dbReference type="ARBA" id="ARBA00022692"/>
    </source>
</evidence>
<dbReference type="SUPFAM" id="SSF47661">
    <property type="entry name" value="t-snare proteins"/>
    <property type="match status" value="1"/>
</dbReference>
<dbReference type="Gene3D" id="1.20.58.90">
    <property type="match status" value="1"/>
</dbReference>
<comment type="caution">
    <text evidence="11">The sequence shown here is derived from an EMBL/GenBank/DDBJ whole genome shotgun (WGS) entry which is preliminary data.</text>
</comment>
<dbReference type="GO" id="GO:0005794">
    <property type="term" value="C:Golgi apparatus"/>
    <property type="evidence" value="ECO:0007669"/>
    <property type="project" value="UniProtKB-SubCell"/>
</dbReference>
<comment type="similarity">
    <text evidence="1">Belongs to the syntaxin family.</text>
</comment>
<feature type="transmembrane region" description="Helical" evidence="9">
    <location>
        <begin position="207"/>
        <end position="225"/>
    </location>
</feature>
<dbReference type="GO" id="GO:0048193">
    <property type="term" value="P:Golgi vesicle transport"/>
    <property type="evidence" value="ECO:0007669"/>
    <property type="project" value="InterPro"/>
</dbReference>
<protein>
    <recommendedName>
        <fullName evidence="10">t-SNARE coiled-coil homology domain-containing protein</fullName>
    </recommendedName>
</protein>
<dbReference type="SMART" id="SM00397">
    <property type="entry name" value="t_SNARE"/>
    <property type="match status" value="1"/>
</dbReference>
<evidence type="ECO:0000259" key="10">
    <source>
        <dbReference type="PROSITE" id="PS50192"/>
    </source>
</evidence>
<evidence type="ECO:0000256" key="9">
    <source>
        <dbReference type="SAM" id="Phobius"/>
    </source>
</evidence>
<evidence type="ECO:0000256" key="7">
    <source>
        <dbReference type="ARBA" id="ARBA00023136"/>
    </source>
</evidence>
<dbReference type="PANTHER" id="PTHR12791">
    <property type="entry name" value="GOLGI SNARE BET1-RELATED"/>
    <property type="match status" value="1"/>
</dbReference>
<evidence type="ECO:0000256" key="2">
    <source>
        <dbReference type="ARBA" id="ARBA00022448"/>
    </source>
</evidence>
<dbReference type="CDD" id="cd21445">
    <property type="entry name" value="SNARE_NTD_AtSYP61-like"/>
    <property type="match status" value="1"/>
</dbReference>
<proteinExistence type="inferred from homology"/>
<dbReference type="SUPFAM" id="SSF58038">
    <property type="entry name" value="SNARE fusion complex"/>
    <property type="match status" value="1"/>
</dbReference>
<name>A0A250XKG0_9CHLO</name>
<dbReference type="InterPro" id="IPR000727">
    <property type="entry name" value="T_SNARE_dom"/>
</dbReference>
<dbReference type="AlphaFoldDB" id="A0A250XKG0"/>
<evidence type="ECO:0000256" key="8">
    <source>
        <dbReference type="ARBA" id="ARBA00037801"/>
    </source>
</evidence>
<dbReference type="InterPro" id="IPR015260">
    <property type="entry name" value="Syntaxin-6/10/61_N"/>
</dbReference>
<feature type="domain" description="T-SNARE coiled-coil homology" evidence="10">
    <location>
        <begin position="135"/>
        <end position="197"/>
    </location>
</feature>
<organism evidence="11 12">
    <name type="scientific">Chlamydomonas eustigma</name>
    <dbReference type="NCBI Taxonomy" id="1157962"/>
    <lineage>
        <taxon>Eukaryota</taxon>
        <taxon>Viridiplantae</taxon>
        <taxon>Chlorophyta</taxon>
        <taxon>core chlorophytes</taxon>
        <taxon>Chlorophyceae</taxon>
        <taxon>CS clade</taxon>
        <taxon>Chlamydomonadales</taxon>
        <taxon>Chlamydomonadaceae</taxon>
        <taxon>Chlamydomonas</taxon>
    </lineage>
</organism>
<evidence type="ECO:0000256" key="6">
    <source>
        <dbReference type="ARBA" id="ARBA00023034"/>
    </source>
</evidence>
<keyword evidence="2" id="KW-0813">Transport</keyword>
<gene>
    <name evidence="11" type="ORF">CEUSTIGMA_g10837.t1</name>
</gene>
<dbReference type="Gene3D" id="1.20.5.110">
    <property type="match status" value="1"/>
</dbReference>
<dbReference type="GO" id="GO:0016020">
    <property type="term" value="C:membrane"/>
    <property type="evidence" value="ECO:0007669"/>
    <property type="project" value="InterPro"/>
</dbReference>
<dbReference type="OrthoDB" id="546861at2759"/>
<keyword evidence="7 9" id="KW-0472">Membrane</keyword>
<evidence type="ECO:0000256" key="4">
    <source>
        <dbReference type="ARBA" id="ARBA00022927"/>
    </source>
</evidence>
<sequence>MSGQQDPFYLIRAEISSQYNEIQQKLHKFHSLSSSSQERRNLGREIDADCDSIKYQLDMLEEAVDTASQNPARFNLTMEEISSRRKWLDTTGRQIQGIKDNIKTITAAVPQVPSGSDRLAAANDSYLSSETQKQEMLIRDQDRQLEDIEKGVDNVTAMAKAIDEHLVEDDRLLTQLDGDIDTTGSRLRATSKKVQEIIRKSGTTSQLIVIIVLIVIVAILAYFVFT</sequence>
<reference evidence="11 12" key="1">
    <citation type="submission" date="2017-08" db="EMBL/GenBank/DDBJ databases">
        <title>Acidophilic green algal genome provides insights into adaptation to an acidic environment.</title>
        <authorList>
            <person name="Hirooka S."/>
            <person name="Hirose Y."/>
            <person name="Kanesaki Y."/>
            <person name="Higuchi S."/>
            <person name="Fujiwara T."/>
            <person name="Onuma R."/>
            <person name="Era A."/>
            <person name="Ohbayashi R."/>
            <person name="Uzuka A."/>
            <person name="Nozaki H."/>
            <person name="Yoshikawa H."/>
            <person name="Miyagishima S.Y."/>
        </authorList>
    </citation>
    <scope>NUCLEOTIDE SEQUENCE [LARGE SCALE GENOMIC DNA]</scope>
    <source>
        <strain evidence="11 12">NIES-2499</strain>
    </source>
</reference>
<dbReference type="EMBL" id="BEGY01000098">
    <property type="protein sequence ID" value="GAX83412.1"/>
    <property type="molecule type" value="Genomic_DNA"/>
</dbReference>
<dbReference type="FunFam" id="1.20.58.90:FF:000004">
    <property type="entry name" value="Syntaxin 10"/>
    <property type="match status" value="1"/>
</dbReference>
<keyword evidence="4" id="KW-0653">Protein transport</keyword>
<evidence type="ECO:0000256" key="5">
    <source>
        <dbReference type="ARBA" id="ARBA00022989"/>
    </source>
</evidence>
<comment type="subcellular location">
    <subcellularLocation>
        <location evidence="8">Golgi apparatus</location>
        <location evidence="8">trans-Golgi network membrane</location>
        <topology evidence="8">Single-pass type IV membrane protein</topology>
    </subcellularLocation>
</comment>
<dbReference type="GO" id="GO:0015031">
    <property type="term" value="P:protein transport"/>
    <property type="evidence" value="ECO:0007669"/>
    <property type="project" value="UniProtKB-KW"/>
</dbReference>
<accession>A0A250XKG0</accession>
<dbReference type="InterPro" id="IPR010989">
    <property type="entry name" value="SNARE"/>
</dbReference>
<keyword evidence="3 9" id="KW-0812">Transmembrane</keyword>
<keyword evidence="5 9" id="KW-1133">Transmembrane helix</keyword>
<evidence type="ECO:0000313" key="11">
    <source>
        <dbReference type="EMBL" id="GAX83412.1"/>
    </source>
</evidence>
<dbReference type="PROSITE" id="PS50192">
    <property type="entry name" value="T_SNARE"/>
    <property type="match status" value="1"/>
</dbReference>
<dbReference type="Proteomes" id="UP000232323">
    <property type="component" value="Unassembled WGS sequence"/>
</dbReference>
<keyword evidence="12" id="KW-1185">Reference proteome</keyword>